<dbReference type="GO" id="GO:0005829">
    <property type="term" value="C:cytosol"/>
    <property type="evidence" value="ECO:0007669"/>
    <property type="project" value="TreeGrafter"/>
</dbReference>
<proteinExistence type="inferred from homology"/>
<sequence>MCGIAGSIHKNLTDAQAAACLEKMAHRGPDDMGMYRDGDLWLGHRRLSIQDVSERGHQPMVSEDENYVLVYNGELYNNAALREDLQRKGFSFRSQSDTETLLKAYIAYGKECLSRLNGIFAFALYNKSKQELWVVRDPLGVKPLYYYTDGESFLFASELKSLLHLPLNYSLDQTAFYRYLSLLYSPGTVTPFRHIHKLLPGHYLVIDTASGKIKEEKTFYRAPFNGQYEPLSEKEWLDELDKQLTNAVKQQLLSDVPVGYFLSGGLDSSLILAIAKKLQPGLPLQAFTIDTGHLFKEEGFDDDLPYAQKVAKWLNVPLQVIPADSDVLKNFDQMIWQLDEPQTDPASLFVQQIATAAREKGIKVLLGGTGADDVFAGYKRHLALHLEKYLSKIPTPVQKGIKTIARLLPQNAQTRRVQKLLQPGQTPLQRRTSYYYWLPQMQTKELFRTELRSSLPDLDVFFLDLLKEIPAEQSPLNQMLYWELHSFLPDQNLNYTDKMGMAAGVEIRVPFLDTHIIALAAKMPPSLKLKGKETKYILKKLAERYLPHEIIYRPKTGFGAPIRQWVNNEMKEMVGERLSEETLLRSGIFEPSAVKKLISDTASGTTDGAYAIWSLLAIDSWLQQFSTKCV</sequence>
<dbReference type="Pfam" id="PF00733">
    <property type="entry name" value="Asn_synthase"/>
    <property type="match status" value="1"/>
</dbReference>
<gene>
    <name evidence="11" type="primary">asnB</name>
    <name evidence="11" type="ORF">DN068_04045</name>
</gene>
<dbReference type="Pfam" id="PF13537">
    <property type="entry name" value="GATase_7"/>
    <property type="match status" value="1"/>
</dbReference>
<dbReference type="InterPro" id="IPR051786">
    <property type="entry name" value="ASN_synthetase/amidase"/>
</dbReference>
<feature type="binding site" evidence="9">
    <location>
        <position position="289"/>
    </location>
    <ligand>
        <name>ATP</name>
        <dbReference type="ChEBI" id="CHEBI:30616"/>
    </ligand>
</feature>
<dbReference type="InterPro" id="IPR029055">
    <property type="entry name" value="Ntn_hydrolases_N"/>
</dbReference>
<protein>
    <recommendedName>
        <fullName evidence="3">asparagine synthase (glutamine-hydrolyzing)</fullName>
        <ecNumber evidence="3">6.3.5.4</ecNumber>
    </recommendedName>
</protein>
<dbReference type="GO" id="GO:0004066">
    <property type="term" value="F:asparagine synthase (glutamine-hydrolyzing) activity"/>
    <property type="evidence" value="ECO:0007669"/>
    <property type="project" value="UniProtKB-EC"/>
</dbReference>
<keyword evidence="6 8" id="KW-0315">Glutamine amidotransferase</keyword>
<dbReference type="CDD" id="cd01991">
    <property type="entry name" value="Asn_synthase_B_C"/>
    <property type="match status" value="1"/>
</dbReference>
<keyword evidence="4 9" id="KW-0547">Nucleotide-binding</keyword>
<dbReference type="GO" id="GO:0006529">
    <property type="term" value="P:asparagine biosynthetic process"/>
    <property type="evidence" value="ECO:0007669"/>
    <property type="project" value="UniProtKB-KW"/>
</dbReference>
<dbReference type="Proteomes" id="UP000248745">
    <property type="component" value="Unassembled WGS sequence"/>
</dbReference>
<dbReference type="RefSeq" id="WP_110997613.1">
    <property type="nucleotide sequence ID" value="NZ_QKTW01000006.1"/>
</dbReference>
<evidence type="ECO:0000256" key="5">
    <source>
        <dbReference type="ARBA" id="ARBA00022840"/>
    </source>
</evidence>
<comment type="caution">
    <text evidence="11">The sequence shown here is derived from an EMBL/GenBank/DDBJ whole genome shotgun (WGS) entry which is preliminary data.</text>
</comment>
<dbReference type="PANTHER" id="PTHR43284">
    <property type="entry name" value="ASPARAGINE SYNTHETASE (GLUTAMINE-HYDROLYZING)"/>
    <property type="match status" value="1"/>
</dbReference>
<comment type="similarity">
    <text evidence="2">Belongs to the asparagine synthetase family.</text>
</comment>
<dbReference type="PANTHER" id="PTHR43284:SF1">
    <property type="entry name" value="ASPARAGINE SYNTHETASE"/>
    <property type="match status" value="1"/>
</dbReference>
<dbReference type="OrthoDB" id="9763290at2"/>
<keyword evidence="8" id="KW-0061">Asparagine biosynthesis</keyword>
<dbReference type="Gene3D" id="3.60.20.10">
    <property type="entry name" value="Glutamine Phosphoribosylpyrophosphate, subunit 1, domain 1"/>
    <property type="match status" value="1"/>
</dbReference>
<dbReference type="GO" id="GO:0005524">
    <property type="term" value="F:ATP binding"/>
    <property type="evidence" value="ECO:0007669"/>
    <property type="project" value="UniProtKB-KW"/>
</dbReference>
<dbReference type="SUPFAM" id="SSF52402">
    <property type="entry name" value="Adenine nucleotide alpha hydrolases-like"/>
    <property type="match status" value="1"/>
</dbReference>
<comment type="catalytic activity">
    <reaction evidence="7">
        <text>L-aspartate + L-glutamine + ATP + H2O = L-asparagine + L-glutamate + AMP + diphosphate + H(+)</text>
        <dbReference type="Rhea" id="RHEA:12228"/>
        <dbReference type="ChEBI" id="CHEBI:15377"/>
        <dbReference type="ChEBI" id="CHEBI:15378"/>
        <dbReference type="ChEBI" id="CHEBI:29985"/>
        <dbReference type="ChEBI" id="CHEBI:29991"/>
        <dbReference type="ChEBI" id="CHEBI:30616"/>
        <dbReference type="ChEBI" id="CHEBI:33019"/>
        <dbReference type="ChEBI" id="CHEBI:58048"/>
        <dbReference type="ChEBI" id="CHEBI:58359"/>
        <dbReference type="ChEBI" id="CHEBI:456215"/>
        <dbReference type="EC" id="6.3.5.4"/>
    </reaction>
</comment>
<dbReference type="InterPro" id="IPR033738">
    <property type="entry name" value="AsnB_N"/>
</dbReference>
<dbReference type="InterPro" id="IPR001962">
    <property type="entry name" value="Asn_synthase"/>
</dbReference>
<feature type="domain" description="Glutamine amidotransferase type-2" evidence="10">
    <location>
        <begin position="2"/>
        <end position="209"/>
    </location>
</feature>
<keyword evidence="12" id="KW-1185">Reference proteome</keyword>
<keyword evidence="8" id="KW-0028">Amino-acid biosynthesis</keyword>
<dbReference type="AlphaFoldDB" id="A0A2W2BE82"/>
<dbReference type="InterPro" id="IPR014729">
    <property type="entry name" value="Rossmann-like_a/b/a_fold"/>
</dbReference>
<dbReference type="EC" id="6.3.5.4" evidence="3"/>
<dbReference type="InterPro" id="IPR006426">
    <property type="entry name" value="Asn_synth_AEB"/>
</dbReference>
<dbReference type="SUPFAM" id="SSF56235">
    <property type="entry name" value="N-terminal nucleophile aminohydrolases (Ntn hydrolases)"/>
    <property type="match status" value="1"/>
</dbReference>
<reference evidence="11 12" key="1">
    <citation type="submission" date="2018-06" db="EMBL/GenBank/DDBJ databases">
        <title>Mucibacter soli gen. nov., sp. nov., a new member of the family Chitinophagaceae producing mucin.</title>
        <authorList>
            <person name="Kim M.-K."/>
            <person name="Park S."/>
            <person name="Kim T.-S."/>
            <person name="Joung Y."/>
            <person name="Han J.-H."/>
            <person name="Kim S.B."/>
        </authorList>
    </citation>
    <scope>NUCLEOTIDE SEQUENCE [LARGE SCALE GENOMIC DNA]</scope>
    <source>
        <strain evidence="11 12">R1-15</strain>
    </source>
</reference>
<evidence type="ECO:0000313" key="12">
    <source>
        <dbReference type="Proteomes" id="UP000248745"/>
    </source>
</evidence>
<organism evidence="11 12">
    <name type="scientific">Taibaiella soli</name>
    <dbReference type="NCBI Taxonomy" id="1649169"/>
    <lineage>
        <taxon>Bacteria</taxon>
        <taxon>Pseudomonadati</taxon>
        <taxon>Bacteroidota</taxon>
        <taxon>Chitinophagia</taxon>
        <taxon>Chitinophagales</taxon>
        <taxon>Chitinophagaceae</taxon>
        <taxon>Taibaiella</taxon>
    </lineage>
</organism>
<evidence type="ECO:0000256" key="3">
    <source>
        <dbReference type="ARBA" id="ARBA00012737"/>
    </source>
</evidence>
<accession>A0A2W2BE82</accession>
<evidence type="ECO:0000256" key="8">
    <source>
        <dbReference type="PIRSR" id="PIRSR001589-1"/>
    </source>
</evidence>
<name>A0A2W2BE82_9BACT</name>
<keyword evidence="5 9" id="KW-0067">ATP-binding</keyword>
<dbReference type="InterPro" id="IPR017932">
    <property type="entry name" value="GATase_2_dom"/>
</dbReference>
<evidence type="ECO:0000256" key="1">
    <source>
        <dbReference type="ARBA" id="ARBA00005187"/>
    </source>
</evidence>
<evidence type="ECO:0000256" key="7">
    <source>
        <dbReference type="ARBA" id="ARBA00048741"/>
    </source>
</evidence>
<evidence type="ECO:0000259" key="10">
    <source>
        <dbReference type="PROSITE" id="PS51278"/>
    </source>
</evidence>
<evidence type="ECO:0000256" key="4">
    <source>
        <dbReference type="ARBA" id="ARBA00022741"/>
    </source>
</evidence>
<feature type="binding site" evidence="9">
    <location>
        <position position="97"/>
    </location>
    <ligand>
        <name>L-glutamine</name>
        <dbReference type="ChEBI" id="CHEBI:58359"/>
    </ligand>
</feature>
<dbReference type="EMBL" id="QKTW01000006">
    <property type="protein sequence ID" value="PZF74197.1"/>
    <property type="molecule type" value="Genomic_DNA"/>
</dbReference>
<dbReference type="CDD" id="cd00712">
    <property type="entry name" value="AsnB"/>
    <property type="match status" value="1"/>
</dbReference>
<comment type="pathway">
    <text evidence="1">Amino-acid biosynthesis; L-asparagine biosynthesis; L-asparagine from L-aspartate (L-Gln route): step 1/1.</text>
</comment>
<dbReference type="PIRSF" id="PIRSF001589">
    <property type="entry name" value="Asn_synthetase_glu-h"/>
    <property type="match status" value="1"/>
</dbReference>
<dbReference type="PROSITE" id="PS51278">
    <property type="entry name" value="GATASE_TYPE_2"/>
    <property type="match status" value="1"/>
</dbReference>
<feature type="active site" description="For GATase activity" evidence="8">
    <location>
        <position position="2"/>
    </location>
</feature>
<evidence type="ECO:0000256" key="9">
    <source>
        <dbReference type="PIRSR" id="PIRSR001589-2"/>
    </source>
</evidence>
<evidence type="ECO:0000313" key="11">
    <source>
        <dbReference type="EMBL" id="PZF74197.1"/>
    </source>
</evidence>
<evidence type="ECO:0000256" key="6">
    <source>
        <dbReference type="ARBA" id="ARBA00022962"/>
    </source>
</evidence>
<dbReference type="Gene3D" id="3.40.50.620">
    <property type="entry name" value="HUPs"/>
    <property type="match status" value="1"/>
</dbReference>
<evidence type="ECO:0000256" key="2">
    <source>
        <dbReference type="ARBA" id="ARBA00005752"/>
    </source>
</evidence>
<dbReference type="NCBIfam" id="TIGR01536">
    <property type="entry name" value="asn_synth_AEB"/>
    <property type="match status" value="1"/>
</dbReference>